<dbReference type="SUPFAM" id="SSF54791">
    <property type="entry name" value="Eukaryotic type KH-domain (KH-domain type I)"/>
    <property type="match status" value="1"/>
</dbReference>
<dbReference type="Proteomes" id="UP000838878">
    <property type="component" value="Chromosome 5"/>
</dbReference>
<dbReference type="InterPro" id="IPR004087">
    <property type="entry name" value="KH_dom"/>
</dbReference>
<evidence type="ECO:0000256" key="1">
    <source>
        <dbReference type="PROSITE-ProRule" id="PRU00117"/>
    </source>
</evidence>
<dbReference type="Pfam" id="PF10469">
    <property type="entry name" value="AKAP7_NLS"/>
    <property type="match status" value="1"/>
</dbReference>
<dbReference type="Gene3D" id="3.30.1370.10">
    <property type="entry name" value="K Homology domain, type 1"/>
    <property type="match status" value="1"/>
</dbReference>
<dbReference type="PIRSF" id="PIRSF027019">
    <property type="entry name" value="Euk_LigT"/>
    <property type="match status" value="1"/>
</dbReference>
<dbReference type="SMART" id="SM00322">
    <property type="entry name" value="KH"/>
    <property type="match status" value="1"/>
</dbReference>
<dbReference type="Gene3D" id="3.90.1140.10">
    <property type="entry name" value="Cyclic phosphodiesterase"/>
    <property type="match status" value="1"/>
</dbReference>
<dbReference type="PANTHER" id="PTHR13360">
    <property type="entry name" value="ACTIVATING SIGNAL COINTEGRATOR 1 COMPLEX SUBUNIT 1"/>
    <property type="match status" value="1"/>
</dbReference>
<dbReference type="InterPro" id="IPR009210">
    <property type="entry name" value="ASCC1"/>
</dbReference>
<accession>A0A8J9VGH5</accession>
<dbReference type="InterPro" id="IPR047538">
    <property type="entry name" value="KH-I_ASCC1"/>
</dbReference>
<dbReference type="InterPro" id="IPR019510">
    <property type="entry name" value="AKAP7-like_phosphoesterase"/>
</dbReference>
<feature type="domain" description="K Homology" evidence="2">
    <location>
        <begin position="62"/>
        <end position="130"/>
    </location>
</feature>
<proteinExistence type="predicted"/>
<dbReference type="AlphaFoldDB" id="A0A8J9VGH5"/>
<dbReference type="PROSITE" id="PS50084">
    <property type="entry name" value="KH_TYPE_1"/>
    <property type="match status" value="1"/>
</dbReference>
<dbReference type="EMBL" id="OV170225">
    <property type="protein sequence ID" value="CAH0725945.1"/>
    <property type="molecule type" value="Genomic_DNA"/>
</dbReference>
<organism evidence="3 4">
    <name type="scientific">Brenthis ino</name>
    <name type="common">lesser marbled fritillary</name>
    <dbReference type="NCBI Taxonomy" id="405034"/>
    <lineage>
        <taxon>Eukaryota</taxon>
        <taxon>Metazoa</taxon>
        <taxon>Ecdysozoa</taxon>
        <taxon>Arthropoda</taxon>
        <taxon>Hexapoda</taxon>
        <taxon>Insecta</taxon>
        <taxon>Pterygota</taxon>
        <taxon>Neoptera</taxon>
        <taxon>Endopterygota</taxon>
        <taxon>Lepidoptera</taxon>
        <taxon>Glossata</taxon>
        <taxon>Ditrysia</taxon>
        <taxon>Papilionoidea</taxon>
        <taxon>Nymphalidae</taxon>
        <taxon>Heliconiinae</taxon>
        <taxon>Argynnini</taxon>
        <taxon>Brenthis</taxon>
    </lineage>
</organism>
<dbReference type="GO" id="GO:0005634">
    <property type="term" value="C:nucleus"/>
    <property type="evidence" value="ECO:0007669"/>
    <property type="project" value="TreeGrafter"/>
</dbReference>
<dbReference type="GO" id="GO:0006355">
    <property type="term" value="P:regulation of DNA-templated transcription"/>
    <property type="evidence" value="ECO:0007669"/>
    <property type="project" value="TreeGrafter"/>
</dbReference>
<dbReference type="OrthoDB" id="277832at2759"/>
<keyword evidence="4" id="KW-1185">Reference proteome</keyword>
<evidence type="ECO:0000313" key="4">
    <source>
        <dbReference type="Proteomes" id="UP000838878"/>
    </source>
</evidence>
<keyword evidence="1" id="KW-0694">RNA-binding</keyword>
<dbReference type="InterPro" id="IPR036612">
    <property type="entry name" value="KH_dom_type_1_sf"/>
</dbReference>
<gene>
    <name evidence="3" type="ORF">BINO364_LOCUS11472</name>
</gene>
<reference evidence="3" key="1">
    <citation type="submission" date="2021-12" db="EMBL/GenBank/DDBJ databases">
        <authorList>
            <person name="Martin H S."/>
        </authorList>
    </citation>
    <scope>NUCLEOTIDE SEQUENCE</scope>
</reference>
<evidence type="ECO:0000259" key="2">
    <source>
        <dbReference type="SMART" id="SM00322"/>
    </source>
</evidence>
<dbReference type="Pfam" id="PF00013">
    <property type="entry name" value="KH_1"/>
    <property type="match status" value="1"/>
</dbReference>
<sequence>MNDILRPELIWIEGRCYRVNDPTAEISTLQEHDLYENDMPYNDIDDEDDIDDDYEISQVDNNRYCTRLHVSKHYMGFVIGKKGATVGRIRRDTRTDIKIPKQGENNDITIYGSSISNVKAARRRINIIVMSSRMKQPSTHFVSIPVNDTNIRNNFENFKESVLQECSNSGLDDSLFIRSEKLHLTVGMLCLMDNEERMQASELLMEAKEKYIIPILQDYLPLNVRLKGISYMNDDPKQTHVLYARVEEANAPAGLLQRMVDAIVQHFYRAGLMEKEFGRDSVKMHVTLMNSKYKAEKKDLEEDSPRRRPRESFDASQILERFSDYDFGVTQLNDIHLSQRHCMGPDGYYQSTCIISCNKQ</sequence>
<dbReference type="GO" id="GO:0006307">
    <property type="term" value="P:DNA alkylation repair"/>
    <property type="evidence" value="ECO:0007669"/>
    <property type="project" value="InterPro"/>
</dbReference>
<dbReference type="GO" id="GO:0003723">
    <property type="term" value="F:RNA binding"/>
    <property type="evidence" value="ECO:0007669"/>
    <property type="project" value="UniProtKB-UniRule"/>
</dbReference>
<dbReference type="InterPro" id="IPR004088">
    <property type="entry name" value="KH_dom_type_1"/>
</dbReference>
<name>A0A8J9VGH5_9NEOP</name>
<protein>
    <recommendedName>
        <fullName evidence="2">K Homology domain-containing protein</fullName>
    </recommendedName>
</protein>
<dbReference type="CDD" id="cd22419">
    <property type="entry name" value="KH-I_ASCC1"/>
    <property type="match status" value="1"/>
</dbReference>
<evidence type="ECO:0000313" key="3">
    <source>
        <dbReference type="EMBL" id="CAH0725945.1"/>
    </source>
</evidence>
<feature type="non-terminal residue" evidence="3">
    <location>
        <position position="360"/>
    </location>
</feature>
<dbReference type="PANTHER" id="PTHR13360:SF1">
    <property type="entry name" value="ACTIVATING SIGNAL COINTEGRATOR 1 COMPLEX SUBUNIT 1"/>
    <property type="match status" value="1"/>
</dbReference>